<dbReference type="GO" id="GO:0016787">
    <property type="term" value="F:hydrolase activity"/>
    <property type="evidence" value="ECO:0007669"/>
    <property type="project" value="InterPro"/>
</dbReference>
<dbReference type="EMBL" id="CP123524">
    <property type="protein sequence ID" value="WGM07949.1"/>
    <property type="molecule type" value="Genomic_DNA"/>
</dbReference>
<dbReference type="RefSeq" id="WP_026823911.1">
    <property type="nucleotide sequence ID" value="NZ_CP038614.1"/>
</dbReference>
<evidence type="ECO:0000259" key="1">
    <source>
        <dbReference type="Pfam" id="PF01968"/>
    </source>
</evidence>
<name>A0A4P7L5W9_9GAMM</name>
<dbReference type="GeneID" id="39751912"/>
<evidence type="ECO:0000259" key="2">
    <source>
        <dbReference type="Pfam" id="PF05378"/>
    </source>
</evidence>
<evidence type="ECO:0000313" key="6">
    <source>
        <dbReference type="Proteomes" id="UP001177592"/>
    </source>
</evidence>
<dbReference type="Pfam" id="PF01968">
    <property type="entry name" value="Hydantoinase_A"/>
    <property type="match status" value="1"/>
</dbReference>
<accession>A0A4P7L5W9</accession>
<dbReference type="Gene3D" id="3.30.420.40">
    <property type="match status" value="1"/>
</dbReference>
<feature type="domain" description="Hydantoinase/oxoprolinase N-terminal" evidence="2">
    <location>
        <begin position="5"/>
        <end position="173"/>
    </location>
</feature>
<dbReference type="InterPro" id="IPR002821">
    <property type="entry name" value="Hydantoinase_A"/>
</dbReference>
<dbReference type="InterPro" id="IPR045079">
    <property type="entry name" value="Oxoprolinase-like"/>
</dbReference>
<evidence type="ECO:0000313" key="3">
    <source>
        <dbReference type="EMBL" id="QBY45694.1"/>
    </source>
</evidence>
<organism evidence="3 5">
    <name type="scientific">Arsenophonus nasoniae</name>
    <name type="common">son-killer infecting Nasonia vitripennis</name>
    <dbReference type="NCBI Taxonomy" id="638"/>
    <lineage>
        <taxon>Bacteria</taxon>
        <taxon>Pseudomonadati</taxon>
        <taxon>Pseudomonadota</taxon>
        <taxon>Gammaproteobacteria</taxon>
        <taxon>Enterobacterales</taxon>
        <taxon>Morganellaceae</taxon>
        <taxon>Arsenophonus</taxon>
    </lineage>
</organism>
<dbReference type="EMBL" id="CP038614">
    <property type="protein sequence ID" value="QBY45694.1"/>
    <property type="molecule type" value="Genomic_DNA"/>
</dbReference>
<dbReference type="GO" id="GO:0016874">
    <property type="term" value="F:ligase activity"/>
    <property type="evidence" value="ECO:0007669"/>
    <property type="project" value="UniProtKB-KW"/>
</dbReference>
<evidence type="ECO:0000313" key="4">
    <source>
        <dbReference type="EMBL" id="WGM07949.1"/>
    </source>
</evidence>
<dbReference type="PANTHER" id="PTHR11365:SF10">
    <property type="entry name" value="HYDANTOINASE_OXOPROLINASE"/>
    <property type="match status" value="1"/>
</dbReference>
<dbReference type="Pfam" id="PF05378">
    <property type="entry name" value="Hydant_A_N"/>
    <property type="match status" value="1"/>
</dbReference>
<feature type="domain" description="Hydantoinase A/oxoprolinase" evidence="1">
    <location>
        <begin position="194"/>
        <end position="364"/>
    </location>
</feature>
<dbReference type="InterPro" id="IPR008040">
    <property type="entry name" value="Hydant_A_N"/>
</dbReference>
<gene>
    <name evidence="3" type="primary">apc1</name>
    <name evidence="3" type="ORF">ArsFIN_43050</name>
    <name evidence="4" type="ORF">QE258_22085</name>
</gene>
<keyword evidence="3" id="KW-0614">Plasmid</keyword>
<keyword evidence="3" id="KW-0436">Ligase</keyword>
<reference evidence="4" key="2">
    <citation type="submission" date="2023-04" db="EMBL/GenBank/DDBJ databases">
        <title>Genome dynamics across the evolutionary transition to endosymbiosis.</title>
        <authorList>
            <person name="Siozios S."/>
            <person name="Nadal-Jimenez P."/>
            <person name="Azagi T."/>
            <person name="Sprong H."/>
            <person name="Frost C.L."/>
            <person name="Parratt S.R."/>
            <person name="Taylor G."/>
            <person name="Brettell L."/>
            <person name="Lew K.C."/>
            <person name="Croft L."/>
            <person name="King K.C."/>
            <person name="Brockhurst M.A."/>
            <person name="Hypsa V."/>
            <person name="Novakova E."/>
            <person name="Darby A.C."/>
            <person name="Hurst G.D.D."/>
        </authorList>
    </citation>
    <scope>NUCLEOTIDE SEQUENCE</scope>
    <source>
        <strain evidence="4">ANv_CAN</strain>
        <plasmid evidence="4">paNv_CAN1</plasmid>
    </source>
</reference>
<dbReference type="Proteomes" id="UP001177592">
    <property type="component" value="Plasmid paNv_CAN1"/>
</dbReference>
<sequence length="518" mass="55054">MTYCIGIDVGGTNVDAVLLDSHNRIVAKTKQITTSQVMQGINKALEVLLADKSINRALIHRAMLGTTHCTNAIVERKGLSPISHFRLTSPAALSIAPLTDMPLEFKNSLSVHLFSVKGGYHYDGTLFSALDEETLRKQLYSIKDVIKSVSVCGLFSSITDEQERRAEVLIKEILGDSVAISLSSQVGTIGLLERENATILNAALCQVAKGITEGFQQTLKRHDISAELYFGQNDGTLMSLSQARKFPVLTIASGPTNSIFGAAKLAGLDEAIVVDVGGTTTDVGIVKNGYPRQSYLSAEIGGVRTNFRMPDVTSIGLGGGSVVKVSEDNTVTIGPESVGYQLPQKSLVFGGDVLTVTDIAVAMGWANIGDGNKIAYLSSKLVEKAARCYVSMIESVLEKMNNSANDLPVILVGGGAELLPIKLKGASKVIRLLHSGVANAIGVAMAQVSGSVDMIISTKRKTLETYLEQAENMAIKAAVEAGAVPESITLIELESLPLGYMSENTIRIKAKAAGSLRR</sequence>
<proteinExistence type="predicted"/>
<keyword evidence="6" id="KW-1185">Reference proteome</keyword>
<dbReference type="PANTHER" id="PTHR11365">
    <property type="entry name" value="5-OXOPROLINASE RELATED"/>
    <property type="match status" value="1"/>
</dbReference>
<geneLocation type="plasmid" evidence="4 6">
    <name>paNv_CAN1</name>
</geneLocation>
<dbReference type="KEGG" id="ans:ArsFIN_43050"/>
<dbReference type="InterPro" id="IPR043129">
    <property type="entry name" value="ATPase_NBD"/>
</dbReference>
<reference evidence="3 5" key="1">
    <citation type="submission" date="2019-03" db="EMBL/GenBank/DDBJ databases">
        <title>Long-read sequencing reveals hyperdense prophage content in a complex bacterial symbiont genome.</title>
        <authorList>
            <person name="Frost C.L."/>
            <person name="Siozios S."/>
            <person name="Nadal-Jimenez P."/>
            <person name="Brockhurst M.A."/>
            <person name="King K.C."/>
            <person name="Darby A.C."/>
            <person name="Hurst G.D.D."/>
        </authorList>
    </citation>
    <scope>NUCLEOTIDE SEQUENCE [LARGE SCALE GENOMIC DNA]</scope>
    <source>
        <strain evidence="3 5">FIN</strain>
        <plasmid evidence="5">parsfin2</plasmid>
        <plasmid evidence="3">pArsFIN2</plasmid>
    </source>
</reference>
<dbReference type="Proteomes" id="UP000295134">
    <property type="component" value="Plasmid pArsFIN2"/>
</dbReference>
<dbReference type="AlphaFoldDB" id="A0A4P7L5W9"/>
<dbReference type="SUPFAM" id="SSF53067">
    <property type="entry name" value="Actin-like ATPase domain"/>
    <property type="match status" value="2"/>
</dbReference>
<evidence type="ECO:0000313" key="5">
    <source>
        <dbReference type="Proteomes" id="UP000295134"/>
    </source>
</evidence>
<geneLocation type="plasmid" evidence="5">
    <name>parsfin2</name>
</geneLocation>
<dbReference type="EC" id="6.4.1.8" evidence="3"/>
<geneLocation type="plasmid" evidence="3">
    <name>pArsFIN2</name>
</geneLocation>
<protein>
    <submittedName>
        <fullName evidence="3">Acetophenone carboxylase alpha subunit</fullName>
        <ecNumber evidence="3">6.4.1.8</ecNumber>
    </submittedName>
    <submittedName>
        <fullName evidence="4">Hydantoinase/oxoprolinase family protein</fullName>
    </submittedName>
</protein>